<dbReference type="AlphaFoldDB" id="A0A174DXI6"/>
<sequence length="120" mass="14042">MLLYEIIFYDTADGKCPVQDFLDSLEPKFLAKTLRTIDLLETNGPLLREPYSKLLENGIFELRTKHGSDINRVFYFFIIGQKIILTNGIIKKTAKTPKSAIDLAKKYKTDYEWRHRNEQL</sequence>
<protein>
    <submittedName>
        <fullName evidence="1">Phage-related protein</fullName>
    </submittedName>
</protein>
<proteinExistence type="predicted"/>
<name>A0A174DXI6_9FIRM</name>
<evidence type="ECO:0000313" key="2">
    <source>
        <dbReference type="Proteomes" id="UP000095395"/>
    </source>
</evidence>
<reference evidence="1 2" key="1">
    <citation type="submission" date="2015-09" db="EMBL/GenBank/DDBJ databases">
        <authorList>
            <consortium name="Pathogen Informatics"/>
        </authorList>
    </citation>
    <scope>NUCLEOTIDE SEQUENCE [LARGE SCALE GENOMIC DNA]</scope>
    <source>
        <strain evidence="1 2">2789STDY5608835</strain>
    </source>
</reference>
<dbReference type="EMBL" id="CYYR01000021">
    <property type="protein sequence ID" value="CUO28969.1"/>
    <property type="molecule type" value="Genomic_DNA"/>
</dbReference>
<organism evidence="1 2">
    <name type="scientific">Roseburia inulinivorans</name>
    <dbReference type="NCBI Taxonomy" id="360807"/>
    <lineage>
        <taxon>Bacteria</taxon>
        <taxon>Bacillati</taxon>
        <taxon>Bacillota</taxon>
        <taxon>Clostridia</taxon>
        <taxon>Lachnospirales</taxon>
        <taxon>Lachnospiraceae</taxon>
        <taxon>Roseburia</taxon>
    </lineage>
</organism>
<dbReference type="RefSeq" id="WP_172681235.1">
    <property type="nucleotide sequence ID" value="NZ_CYYR01000021.1"/>
</dbReference>
<evidence type="ECO:0000313" key="1">
    <source>
        <dbReference type="EMBL" id="CUO28969.1"/>
    </source>
</evidence>
<dbReference type="InterPro" id="IPR009241">
    <property type="entry name" value="HigB-like"/>
</dbReference>
<accession>A0A174DXI6</accession>
<gene>
    <name evidence="1" type="ORF">ERS852392_02716</name>
</gene>
<dbReference type="Pfam" id="PF05973">
    <property type="entry name" value="Gp49"/>
    <property type="match status" value="1"/>
</dbReference>
<dbReference type="Proteomes" id="UP000095395">
    <property type="component" value="Unassembled WGS sequence"/>
</dbReference>